<evidence type="ECO:0000313" key="4">
    <source>
        <dbReference type="Proteomes" id="UP001501803"/>
    </source>
</evidence>
<dbReference type="RefSeq" id="WP_345063629.1">
    <property type="nucleotide sequence ID" value="NZ_BAABCN010000002.1"/>
</dbReference>
<dbReference type="PANTHER" id="PTHR33375:SF1">
    <property type="entry name" value="CHROMOSOME-PARTITIONING PROTEIN PARB-RELATED"/>
    <property type="match status" value="1"/>
</dbReference>
<feature type="compositionally biased region" description="Low complexity" evidence="1">
    <location>
        <begin position="123"/>
        <end position="133"/>
    </location>
</feature>
<evidence type="ECO:0000256" key="1">
    <source>
        <dbReference type="SAM" id="MobiDB-lite"/>
    </source>
</evidence>
<evidence type="ECO:0000313" key="3">
    <source>
        <dbReference type="EMBL" id="GAA3871287.1"/>
    </source>
</evidence>
<accession>A0ABP7KCB7</accession>
<dbReference type="SUPFAM" id="SSF110849">
    <property type="entry name" value="ParB/Sulfiredoxin"/>
    <property type="match status" value="1"/>
</dbReference>
<sequence length="353" mass="37867">MGNSSGSIGLERATDSIIVGNRHRVDLGDIDALATSIKREGLLQPVTVTPNGVLVCGARRLAALRKLGIKKVNVWVRNGISDRLGELMAEQDDNVLHKPLSQTEAAALYRELKEVIAEDAASRQQASRFSSDQQKPRSDGAATVAAPSAGDTRQQAARMVSGRNSYTSLERINELQQMVDDPTQTDAVREQAQAALDTIDEGGSITAAQQRMHAAVSLAELEAFVADATLPRSVRDAAEVAVARVRSIEATARADDLERVATEALIRVKSGAKRKSSQPRTQLPDDQPALHTLRSFVLIWDDLDGWPGRYDPAVIGPGLTDEKWEQFLATVAATNDFAEAAGAARSGAARTAD</sequence>
<feature type="region of interest" description="Disordered" evidence="1">
    <location>
        <begin position="123"/>
        <end position="162"/>
    </location>
</feature>
<dbReference type="Pfam" id="PF02195">
    <property type="entry name" value="ParB_N"/>
    <property type="match status" value="1"/>
</dbReference>
<evidence type="ECO:0000259" key="2">
    <source>
        <dbReference type="SMART" id="SM00470"/>
    </source>
</evidence>
<feature type="domain" description="ParB-like N-terminal" evidence="2">
    <location>
        <begin position="10"/>
        <end position="94"/>
    </location>
</feature>
<comment type="caution">
    <text evidence="3">The sequence shown here is derived from an EMBL/GenBank/DDBJ whole genome shotgun (WGS) entry which is preliminary data.</text>
</comment>
<dbReference type="Gene3D" id="3.90.1530.30">
    <property type="match status" value="1"/>
</dbReference>
<gene>
    <name evidence="3" type="ORF">GCM10022381_13000</name>
</gene>
<name>A0ABP7KCB7_9MICO</name>
<dbReference type="SMART" id="SM00470">
    <property type="entry name" value="ParB"/>
    <property type="match status" value="1"/>
</dbReference>
<dbReference type="EMBL" id="BAABCN010000002">
    <property type="protein sequence ID" value="GAA3871287.1"/>
    <property type="molecule type" value="Genomic_DNA"/>
</dbReference>
<proteinExistence type="predicted"/>
<protein>
    <recommendedName>
        <fullName evidence="2">ParB-like N-terminal domain-containing protein</fullName>
    </recommendedName>
</protein>
<dbReference type="InterPro" id="IPR050336">
    <property type="entry name" value="Chromosome_partition/occlusion"/>
</dbReference>
<reference evidence="4" key="1">
    <citation type="journal article" date="2019" name="Int. J. Syst. Evol. Microbiol.">
        <title>The Global Catalogue of Microorganisms (GCM) 10K type strain sequencing project: providing services to taxonomists for standard genome sequencing and annotation.</title>
        <authorList>
            <consortium name="The Broad Institute Genomics Platform"/>
            <consortium name="The Broad Institute Genome Sequencing Center for Infectious Disease"/>
            <person name="Wu L."/>
            <person name="Ma J."/>
        </authorList>
    </citation>
    <scope>NUCLEOTIDE SEQUENCE [LARGE SCALE GENOMIC DNA]</scope>
    <source>
        <strain evidence="4">JCM 17021</strain>
    </source>
</reference>
<dbReference type="InterPro" id="IPR003115">
    <property type="entry name" value="ParB_N"/>
</dbReference>
<dbReference type="Proteomes" id="UP001501803">
    <property type="component" value="Unassembled WGS sequence"/>
</dbReference>
<dbReference type="PANTHER" id="PTHR33375">
    <property type="entry name" value="CHROMOSOME-PARTITIONING PROTEIN PARB-RELATED"/>
    <property type="match status" value="1"/>
</dbReference>
<organism evidence="3 4">
    <name type="scientific">Leifsonia kafniensis</name>
    <dbReference type="NCBI Taxonomy" id="475957"/>
    <lineage>
        <taxon>Bacteria</taxon>
        <taxon>Bacillati</taxon>
        <taxon>Actinomycetota</taxon>
        <taxon>Actinomycetes</taxon>
        <taxon>Micrococcales</taxon>
        <taxon>Microbacteriaceae</taxon>
        <taxon>Leifsonia</taxon>
    </lineage>
</organism>
<dbReference type="InterPro" id="IPR036086">
    <property type="entry name" value="ParB/Sulfiredoxin_sf"/>
</dbReference>
<keyword evidence="4" id="KW-1185">Reference proteome</keyword>